<proteinExistence type="predicted"/>
<reference evidence="2" key="1">
    <citation type="journal article" date="2023" name="Front. Plant Sci.">
        <title>Chromosomal-level genome assembly of Melastoma candidum provides insights into trichome evolution.</title>
        <authorList>
            <person name="Zhong Y."/>
            <person name="Wu W."/>
            <person name="Sun C."/>
            <person name="Zou P."/>
            <person name="Liu Y."/>
            <person name="Dai S."/>
            <person name="Zhou R."/>
        </authorList>
    </citation>
    <scope>NUCLEOTIDE SEQUENCE [LARGE SCALE GENOMIC DNA]</scope>
</reference>
<name>A0ACB9MM26_9MYRT</name>
<accession>A0ACB9MM26</accession>
<dbReference type="Proteomes" id="UP001057402">
    <property type="component" value="Chromosome 9"/>
</dbReference>
<protein>
    <submittedName>
        <fullName evidence="1">Uncharacterized protein</fullName>
    </submittedName>
</protein>
<comment type="caution">
    <text evidence="1">The sequence shown here is derived from an EMBL/GenBank/DDBJ whole genome shotgun (WGS) entry which is preliminary data.</text>
</comment>
<gene>
    <name evidence="1" type="ORF">MLD38_030540</name>
</gene>
<organism evidence="1 2">
    <name type="scientific">Melastoma candidum</name>
    <dbReference type="NCBI Taxonomy" id="119954"/>
    <lineage>
        <taxon>Eukaryota</taxon>
        <taxon>Viridiplantae</taxon>
        <taxon>Streptophyta</taxon>
        <taxon>Embryophyta</taxon>
        <taxon>Tracheophyta</taxon>
        <taxon>Spermatophyta</taxon>
        <taxon>Magnoliopsida</taxon>
        <taxon>eudicotyledons</taxon>
        <taxon>Gunneridae</taxon>
        <taxon>Pentapetalae</taxon>
        <taxon>rosids</taxon>
        <taxon>malvids</taxon>
        <taxon>Myrtales</taxon>
        <taxon>Melastomataceae</taxon>
        <taxon>Melastomatoideae</taxon>
        <taxon>Melastomateae</taxon>
        <taxon>Melastoma</taxon>
    </lineage>
</organism>
<keyword evidence="2" id="KW-1185">Reference proteome</keyword>
<sequence>MSSITNVHGHLTKAKLPPLWCYNRSGRGEFMRRQLGFGSTVEMRWWSLRCGMKALVAIKGMQLGSYQLGSGNPEITHEYSNTRPSEKAHNRCAVIVFSAAKYTSVKFLLKVKLLRSCNECKELYPPTPGRYGRISSRS</sequence>
<evidence type="ECO:0000313" key="2">
    <source>
        <dbReference type="Proteomes" id="UP001057402"/>
    </source>
</evidence>
<dbReference type="EMBL" id="CM042888">
    <property type="protein sequence ID" value="KAI4325116.1"/>
    <property type="molecule type" value="Genomic_DNA"/>
</dbReference>
<evidence type="ECO:0000313" key="1">
    <source>
        <dbReference type="EMBL" id="KAI4325116.1"/>
    </source>
</evidence>